<protein>
    <submittedName>
        <fullName evidence="1">VanW family protein</fullName>
    </submittedName>
</protein>
<reference evidence="1" key="1">
    <citation type="journal article" date="2021" name="PeerJ">
        <title>Extensive microbial diversity within the chicken gut microbiome revealed by metagenomics and culture.</title>
        <authorList>
            <person name="Gilroy R."/>
            <person name="Ravi A."/>
            <person name="Getino M."/>
            <person name="Pursley I."/>
            <person name="Horton D.L."/>
            <person name="Alikhan N.F."/>
            <person name="Baker D."/>
            <person name="Gharbi K."/>
            <person name="Hall N."/>
            <person name="Watson M."/>
            <person name="Adriaenssens E.M."/>
            <person name="Foster-Nyarko E."/>
            <person name="Jarju S."/>
            <person name="Secka A."/>
            <person name="Antonio M."/>
            <person name="Oren A."/>
            <person name="Chaudhuri R.R."/>
            <person name="La Ragione R."/>
            <person name="Hildebrand F."/>
            <person name="Pallen M.J."/>
        </authorList>
    </citation>
    <scope>NUCLEOTIDE SEQUENCE</scope>
    <source>
        <strain evidence="1">ChiBcec18-1249</strain>
    </source>
</reference>
<dbReference type="InterPro" id="IPR052913">
    <property type="entry name" value="Glycopeptide_resist_protein"/>
</dbReference>
<dbReference type="PANTHER" id="PTHR35788:SF1">
    <property type="entry name" value="EXPORTED PROTEIN"/>
    <property type="match status" value="1"/>
</dbReference>
<sequence>MQTDPNAKQLRPPIHRSWLRLRLGKAYYSGRRHLLWLSPRFHWARRRQAERLPCVQFSHDTPLYRHLRGEDQVLQENKVVNLRLAAARLDGVVLYPGETLSYWRLIGKPTRRKGYRDGMVLFLGRIGSDVGGGLCQLSNLIFWMALHTPLTVVERYRHSHDVFPDANRTQPFGSGATCAYPHRDLMIRNDTDQPFQLCVRVGERELEGEWRAMSPPKCRYEIVERNHRMDQASWGGYIRHNELYRRTYDLEGWLLDESFLFANDAIMMYSPLLPEES</sequence>
<comment type="caution">
    <text evidence="1">The sequence shown here is derived from an EMBL/GenBank/DDBJ whole genome shotgun (WGS) entry which is preliminary data.</text>
</comment>
<proteinExistence type="predicted"/>
<evidence type="ECO:0000313" key="2">
    <source>
        <dbReference type="Proteomes" id="UP000823824"/>
    </source>
</evidence>
<accession>A0A9D2RRS2</accession>
<dbReference type="InterPro" id="IPR007391">
    <property type="entry name" value="Vancomycin_resist_VanW"/>
</dbReference>
<evidence type="ECO:0000313" key="1">
    <source>
        <dbReference type="EMBL" id="HJB13774.1"/>
    </source>
</evidence>
<gene>
    <name evidence="1" type="ORF">H9787_08685</name>
</gene>
<dbReference type="PANTHER" id="PTHR35788">
    <property type="entry name" value="EXPORTED PROTEIN-RELATED"/>
    <property type="match status" value="1"/>
</dbReference>
<name>A0A9D2RRS2_9FIRM</name>
<dbReference type="Pfam" id="PF04294">
    <property type="entry name" value="VanW"/>
    <property type="match status" value="1"/>
</dbReference>
<dbReference type="Proteomes" id="UP000823824">
    <property type="component" value="Unassembled WGS sequence"/>
</dbReference>
<dbReference type="AlphaFoldDB" id="A0A9D2RRS2"/>
<organism evidence="1 2">
    <name type="scientific">Candidatus Oscillibacter excrementigallinarum</name>
    <dbReference type="NCBI Taxonomy" id="2838716"/>
    <lineage>
        <taxon>Bacteria</taxon>
        <taxon>Bacillati</taxon>
        <taxon>Bacillota</taxon>
        <taxon>Clostridia</taxon>
        <taxon>Eubacteriales</taxon>
        <taxon>Oscillospiraceae</taxon>
        <taxon>Oscillibacter</taxon>
    </lineage>
</organism>
<dbReference type="EMBL" id="DWZJ01000074">
    <property type="protein sequence ID" value="HJB13774.1"/>
    <property type="molecule type" value="Genomic_DNA"/>
</dbReference>
<reference evidence="1" key="2">
    <citation type="submission" date="2021-04" db="EMBL/GenBank/DDBJ databases">
        <authorList>
            <person name="Gilroy R."/>
        </authorList>
    </citation>
    <scope>NUCLEOTIDE SEQUENCE</scope>
    <source>
        <strain evidence="1">ChiBcec18-1249</strain>
    </source>
</reference>